<dbReference type="OMA" id="KLIGDTW"/>
<dbReference type="EMBL" id="JABXXO010000014">
    <property type="protein sequence ID" value="KAF7761065.1"/>
    <property type="molecule type" value="Genomic_DNA"/>
</dbReference>
<evidence type="ECO:0000313" key="2">
    <source>
        <dbReference type="Proteomes" id="UP000629468"/>
    </source>
</evidence>
<protein>
    <submittedName>
        <fullName evidence="1">Uncharacterized protein</fullName>
    </submittedName>
</protein>
<accession>A0A8H7EWZ9</accession>
<organism evidence="1 2">
    <name type="scientific">Agaricus bisporus var. burnettii</name>
    <dbReference type="NCBI Taxonomy" id="192524"/>
    <lineage>
        <taxon>Eukaryota</taxon>
        <taxon>Fungi</taxon>
        <taxon>Dikarya</taxon>
        <taxon>Basidiomycota</taxon>
        <taxon>Agaricomycotina</taxon>
        <taxon>Agaricomycetes</taxon>
        <taxon>Agaricomycetidae</taxon>
        <taxon>Agaricales</taxon>
        <taxon>Agaricineae</taxon>
        <taxon>Agaricaceae</taxon>
        <taxon>Agaricus</taxon>
    </lineage>
</organism>
<reference evidence="1 2" key="1">
    <citation type="journal article" name="Sci. Rep.">
        <title>Telomere-to-telomere assembled and centromere annotated genomes of the two main subspecies of the button mushroom Agaricus bisporus reveal especially polymorphic chromosome ends.</title>
        <authorList>
            <person name="Sonnenberg A.S.M."/>
            <person name="Sedaghat-Telgerd N."/>
            <person name="Lavrijssen B."/>
            <person name="Ohm R.A."/>
            <person name="Hendrickx P.M."/>
            <person name="Scholtmeijer K."/>
            <person name="Baars J.J.P."/>
            <person name="van Peer A."/>
        </authorList>
    </citation>
    <scope>NUCLEOTIDE SEQUENCE [LARGE SCALE GENOMIC DNA]</scope>
    <source>
        <strain evidence="1 2">H119_p4</strain>
    </source>
</reference>
<gene>
    <name evidence="1" type="ORF">Agabi119p4_10474</name>
</gene>
<dbReference type="AlphaFoldDB" id="A0A8H7EWZ9"/>
<proteinExistence type="predicted"/>
<evidence type="ECO:0000313" key="1">
    <source>
        <dbReference type="EMBL" id="KAF7761065.1"/>
    </source>
</evidence>
<sequence length="122" mass="14098">MSGVKHFRWGGFVISLETAADWTTRITGLATHTRQYGAMQTAIRAKVRPFKAEFKLIGDTWEDLAFMVVMQAQRLDHYKRNSPVPQFEEGEREAMARSLLELEGVTDYVFKTIHKEISKLYD</sequence>
<dbReference type="Proteomes" id="UP000629468">
    <property type="component" value="Unassembled WGS sequence"/>
</dbReference>
<comment type="caution">
    <text evidence="1">The sequence shown here is derived from an EMBL/GenBank/DDBJ whole genome shotgun (WGS) entry which is preliminary data.</text>
</comment>
<name>A0A8H7EWZ9_AGABI</name>